<comment type="caution">
    <text evidence="6">The sequence shown here is derived from an EMBL/GenBank/DDBJ whole genome shotgun (WGS) entry which is preliminary data.</text>
</comment>
<dbReference type="InterPro" id="IPR036271">
    <property type="entry name" value="Tet_transcr_reg_TetR-rel_C_sf"/>
</dbReference>
<keyword evidence="1" id="KW-0805">Transcription regulation</keyword>
<reference evidence="6" key="1">
    <citation type="journal article" date="2020" name="mSystems">
        <title>Genome- and Community-Level Interaction Insights into Carbon Utilization and Element Cycling Functions of Hydrothermarchaeota in Hydrothermal Sediment.</title>
        <authorList>
            <person name="Zhou Z."/>
            <person name="Liu Y."/>
            <person name="Xu W."/>
            <person name="Pan J."/>
            <person name="Luo Z.H."/>
            <person name="Li M."/>
        </authorList>
    </citation>
    <scope>NUCLEOTIDE SEQUENCE [LARGE SCALE GENOMIC DNA]</scope>
    <source>
        <strain evidence="6">SpSt-418</strain>
    </source>
</reference>
<feature type="domain" description="HTH tetR-type" evidence="5">
    <location>
        <begin position="6"/>
        <end position="66"/>
    </location>
</feature>
<evidence type="ECO:0000259" key="5">
    <source>
        <dbReference type="PROSITE" id="PS50977"/>
    </source>
</evidence>
<evidence type="ECO:0000256" key="1">
    <source>
        <dbReference type="ARBA" id="ARBA00023015"/>
    </source>
</evidence>
<dbReference type="PROSITE" id="PS50977">
    <property type="entry name" value="HTH_TETR_2"/>
    <property type="match status" value="1"/>
</dbReference>
<keyword evidence="2 4" id="KW-0238">DNA-binding</keyword>
<evidence type="ECO:0000256" key="2">
    <source>
        <dbReference type="ARBA" id="ARBA00023125"/>
    </source>
</evidence>
<protein>
    <submittedName>
        <fullName evidence="6">TetR/AcrR family transcriptional regulator</fullName>
    </submittedName>
</protein>
<dbReference type="GO" id="GO:0003677">
    <property type="term" value="F:DNA binding"/>
    <property type="evidence" value="ECO:0007669"/>
    <property type="project" value="UniProtKB-UniRule"/>
</dbReference>
<dbReference type="Pfam" id="PF00440">
    <property type="entry name" value="TetR_N"/>
    <property type="match status" value="1"/>
</dbReference>
<dbReference type="Pfam" id="PF21993">
    <property type="entry name" value="TetR_C_13_2"/>
    <property type="match status" value="1"/>
</dbReference>
<dbReference type="InterPro" id="IPR001647">
    <property type="entry name" value="HTH_TetR"/>
</dbReference>
<dbReference type="PANTHER" id="PTHR47506:SF3">
    <property type="entry name" value="HTH-TYPE TRANSCRIPTIONAL REGULATOR LMRA"/>
    <property type="match status" value="1"/>
</dbReference>
<dbReference type="SUPFAM" id="SSF46689">
    <property type="entry name" value="Homeodomain-like"/>
    <property type="match status" value="1"/>
</dbReference>
<dbReference type="PANTHER" id="PTHR47506">
    <property type="entry name" value="TRANSCRIPTIONAL REGULATORY PROTEIN"/>
    <property type="match status" value="1"/>
</dbReference>
<evidence type="ECO:0000256" key="4">
    <source>
        <dbReference type="PROSITE-ProRule" id="PRU00335"/>
    </source>
</evidence>
<dbReference type="InterPro" id="IPR009057">
    <property type="entry name" value="Homeodomain-like_sf"/>
</dbReference>
<dbReference type="SUPFAM" id="SSF48498">
    <property type="entry name" value="Tetracyclin repressor-like, C-terminal domain"/>
    <property type="match status" value="1"/>
</dbReference>
<name>A0A7C3PBH1_9CYAN</name>
<dbReference type="EMBL" id="DSRU01000063">
    <property type="protein sequence ID" value="HFM97232.1"/>
    <property type="molecule type" value="Genomic_DNA"/>
</dbReference>
<accession>A0A7C3PBH1</accession>
<organism evidence="6">
    <name type="scientific">Oscillatoriales cyanobacterium SpSt-418</name>
    <dbReference type="NCBI Taxonomy" id="2282169"/>
    <lineage>
        <taxon>Bacteria</taxon>
        <taxon>Bacillati</taxon>
        <taxon>Cyanobacteriota</taxon>
        <taxon>Cyanophyceae</taxon>
        <taxon>Oscillatoriophycideae</taxon>
        <taxon>Oscillatoriales</taxon>
    </lineage>
</organism>
<feature type="DNA-binding region" description="H-T-H motif" evidence="4">
    <location>
        <begin position="29"/>
        <end position="48"/>
    </location>
</feature>
<keyword evidence="3" id="KW-0804">Transcription</keyword>
<sequence>MNSTATNTRTRMIEATAILLSLQGYNATGLNQIIRESATPKGSLYFHFPGGKEELAVAALLAVGAETQHKVQSALQTSDRVGDAIAAFVLVLADELQASDFCKGCPIATVAMEASATSDRLRQICEQIYRSWFTPIEQKLIDSGFSAAESRAWATLTWASIEGALLLSRTRRTVEPLETIATQLKTILNQDLTTK</sequence>
<dbReference type="AlphaFoldDB" id="A0A7C3PBH1"/>
<dbReference type="Gene3D" id="1.10.357.10">
    <property type="entry name" value="Tetracycline Repressor, domain 2"/>
    <property type="match status" value="1"/>
</dbReference>
<gene>
    <name evidence="6" type="ORF">ENR64_05560</name>
</gene>
<evidence type="ECO:0000256" key="3">
    <source>
        <dbReference type="ARBA" id="ARBA00023163"/>
    </source>
</evidence>
<evidence type="ECO:0000313" key="6">
    <source>
        <dbReference type="EMBL" id="HFM97232.1"/>
    </source>
</evidence>
<proteinExistence type="predicted"/>
<dbReference type="InterPro" id="IPR054156">
    <property type="entry name" value="YxaF_TetR_C"/>
</dbReference>